<name>A0AAV7P9B3_PLEWA</name>
<proteinExistence type="predicted"/>
<keyword evidence="3" id="KW-1185">Reference proteome</keyword>
<evidence type="ECO:0000313" key="3">
    <source>
        <dbReference type="Proteomes" id="UP001066276"/>
    </source>
</evidence>
<dbReference type="Proteomes" id="UP001066276">
    <property type="component" value="Chromosome 7"/>
</dbReference>
<feature type="compositionally biased region" description="Gly residues" evidence="1">
    <location>
        <begin position="1"/>
        <end position="11"/>
    </location>
</feature>
<protein>
    <submittedName>
        <fullName evidence="2">Uncharacterized protein</fullName>
    </submittedName>
</protein>
<evidence type="ECO:0000256" key="1">
    <source>
        <dbReference type="SAM" id="MobiDB-lite"/>
    </source>
</evidence>
<accession>A0AAV7P9B3</accession>
<evidence type="ECO:0000313" key="2">
    <source>
        <dbReference type="EMBL" id="KAJ1123153.1"/>
    </source>
</evidence>
<sequence>MQFGPGRGLGHSGPHLWPDGAAATRKGVRFGPGVASTTHWCVYLPLCCHTVSVAVPLPAVTSDRGGGIEGSRQAGPGCHGLDARLLIHHGSKPQSCLLIPGRMHDATVSQEVHAASSLYPNGPGFAVVECPNRSAMRTPLFRLPVGFWTAAPNPPFSPRALRSAELKLQAAIFCRGQTTPHPSSFASIATDTMSLTFCCTLLLGNKDGGCSCTFRLTSWVTSFDILSFLPGALGA</sequence>
<dbReference type="AlphaFoldDB" id="A0AAV7P9B3"/>
<reference evidence="2" key="1">
    <citation type="journal article" date="2022" name="bioRxiv">
        <title>Sequencing and chromosome-scale assembly of the giantPleurodeles waltlgenome.</title>
        <authorList>
            <person name="Brown T."/>
            <person name="Elewa A."/>
            <person name="Iarovenko S."/>
            <person name="Subramanian E."/>
            <person name="Araus A.J."/>
            <person name="Petzold A."/>
            <person name="Susuki M."/>
            <person name="Suzuki K.-i.T."/>
            <person name="Hayashi T."/>
            <person name="Toyoda A."/>
            <person name="Oliveira C."/>
            <person name="Osipova E."/>
            <person name="Leigh N.D."/>
            <person name="Simon A."/>
            <person name="Yun M.H."/>
        </authorList>
    </citation>
    <scope>NUCLEOTIDE SEQUENCE</scope>
    <source>
        <strain evidence="2">20211129_DDA</strain>
        <tissue evidence="2">Liver</tissue>
    </source>
</reference>
<organism evidence="2 3">
    <name type="scientific">Pleurodeles waltl</name>
    <name type="common">Iberian ribbed newt</name>
    <dbReference type="NCBI Taxonomy" id="8319"/>
    <lineage>
        <taxon>Eukaryota</taxon>
        <taxon>Metazoa</taxon>
        <taxon>Chordata</taxon>
        <taxon>Craniata</taxon>
        <taxon>Vertebrata</taxon>
        <taxon>Euteleostomi</taxon>
        <taxon>Amphibia</taxon>
        <taxon>Batrachia</taxon>
        <taxon>Caudata</taxon>
        <taxon>Salamandroidea</taxon>
        <taxon>Salamandridae</taxon>
        <taxon>Pleurodelinae</taxon>
        <taxon>Pleurodeles</taxon>
    </lineage>
</organism>
<gene>
    <name evidence="2" type="ORF">NDU88_001626</name>
</gene>
<dbReference type="EMBL" id="JANPWB010000011">
    <property type="protein sequence ID" value="KAJ1123153.1"/>
    <property type="molecule type" value="Genomic_DNA"/>
</dbReference>
<feature type="region of interest" description="Disordered" evidence="1">
    <location>
        <begin position="1"/>
        <end position="20"/>
    </location>
</feature>
<comment type="caution">
    <text evidence="2">The sequence shown here is derived from an EMBL/GenBank/DDBJ whole genome shotgun (WGS) entry which is preliminary data.</text>
</comment>